<feature type="chain" id="PRO_5023337531" description="Germination protease" evidence="4">
    <location>
        <begin position="1"/>
        <end position="272"/>
    </location>
</feature>
<evidence type="ECO:0000256" key="3">
    <source>
        <dbReference type="ARBA" id="ARBA00023145"/>
    </source>
</evidence>
<proteinExistence type="inferred from homology"/>
<dbReference type="HAMAP" id="MF_00626">
    <property type="entry name" value="Germination_prot"/>
    <property type="match status" value="1"/>
</dbReference>
<evidence type="ECO:0000313" key="5">
    <source>
        <dbReference type="EMBL" id="TGJ77058.1"/>
    </source>
</evidence>
<name>A0A4Z0YAV6_9FIRM</name>
<accession>A0A4Z0YAV6</accession>
<protein>
    <recommendedName>
        <fullName evidence="4">Germination protease</fullName>
        <ecNumber evidence="4">3.4.24.78</ecNumber>
    </recommendedName>
    <alternativeName>
        <fullName evidence="4">GPR endopeptidase</fullName>
    </alternativeName>
    <alternativeName>
        <fullName evidence="4">Germination proteinase</fullName>
    </alternativeName>
    <alternativeName>
        <fullName evidence="4">Spore protease</fullName>
    </alternativeName>
</protein>
<reference evidence="5 6" key="1">
    <citation type="submission" date="2019-04" db="EMBL/GenBank/DDBJ databases">
        <authorList>
            <person name="Poehlein A."/>
            <person name="Bengelsdorf F.R."/>
            <person name="Duerre P."/>
            <person name="Daniel R."/>
        </authorList>
    </citation>
    <scope>NUCLEOTIDE SEQUENCE [LARGE SCALE GENOMIC DNA]</scope>
    <source>
        <strain evidence="5 6">BS-1</strain>
    </source>
</reference>
<dbReference type="Pfam" id="PF03418">
    <property type="entry name" value="Peptidase_A25"/>
    <property type="match status" value="1"/>
</dbReference>
<dbReference type="GO" id="GO:0006508">
    <property type="term" value="P:proteolysis"/>
    <property type="evidence" value="ECO:0007669"/>
    <property type="project" value="UniProtKB-UniRule"/>
</dbReference>
<evidence type="ECO:0000313" key="6">
    <source>
        <dbReference type="Proteomes" id="UP000297714"/>
    </source>
</evidence>
<keyword evidence="3 4" id="KW-0865">Zymogen</keyword>
<comment type="function">
    <text evidence="4">Initiates the rapid degradation of small, acid-soluble proteins during spore germination.</text>
</comment>
<dbReference type="InterPro" id="IPR005080">
    <property type="entry name" value="Peptidase_A25"/>
</dbReference>
<dbReference type="RefSeq" id="WP_135658687.1">
    <property type="nucleotide sequence ID" value="NZ_SRMQ01000003.1"/>
</dbReference>
<comment type="PTM">
    <text evidence="4">Autoproteolytically processed. The inactive tetrameric zymogen termed p46 autoprocesses to a smaller form termed p41, which is active only during spore germination.</text>
</comment>
<dbReference type="Gene3D" id="3.40.50.1450">
    <property type="entry name" value="HybD-like"/>
    <property type="match status" value="1"/>
</dbReference>
<sequence>MIFRTDLALENTDPERHIVREEKGCKITNIEEGENTYVTLEVKSISDRIDSDNSLLTLTAQELSKLVPEKGSALVAGLGNRDITPDALGPLVAERVMATRHIRGELARVTGLGDLRPVSVVSPGVLGSTGIEAFELLKALVKELKPDFVIAIDALAARSPSRLGCTIQLCSAGISPGAGVGNSRPRIDQSTLGVPVISMGIPTVVDAATLAYDLLDGDMDGKEEKIAPRGAQMMVTPREIDLIISRGARVLGMGINVALNPSMTIADFEDLT</sequence>
<comment type="similarity">
    <text evidence="4">Belongs to the peptidase A25 family.</text>
</comment>
<dbReference type="EC" id="3.4.24.78" evidence="4"/>
<comment type="subunit">
    <text evidence="4">Homotetramer.</text>
</comment>
<keyword evidence="2 4" id="KW-0378">Hydrolase</keyword>
<keyword evidence="1 4" id="KW-0645">Protease</keyword>
<dbReference type="NCBIfam" id="TIGR01441">
    <property type="entry name" value="GPR"/>
    <property type="match status" value="1"/>
</dbReference>
<dbReference type="GO" id="GO:0004222">
    <property type="term" value="F:metalloendopeptidase activity"/>
    <property type="evidence" value="ECO:0007669"/>
    <property type="project" value="UniProtKB-UniRule"/>
</dbReference>
<comment type="caution">
    <text evidence="5">The sequence shown here is derived from an EMBL/GenBank/DDBJ whole genome shotgun (WGS) entry which is preliminary data.</text>
</comment>
<dbReference type="Proteomes" id="UP000297714">
    <property type="component" value="Unassembled WGS sequence"/>
</dbReference>
<keyword evidence="6" id="KW-1185">Reference proteome</keyword>
<dbReference type="EMBL" id="SRMQ01000003">
    <property type="protein sequence ID" value="TGJ77058.1"/>
    <property type="molecule type" value="Genomic_DNA"/>
</dbReference>
<feature type="propeptide" id="PRO_5021520007" evidence="4">
    <location>
        <position position="1"/>
    </location>
</feature>
<dbReference type="OrthoDB" id="9777293at2"/>
<evidence type="ECO:0000256" key="1">
    <source>
        <dbReference type="ARBA" id="ARBA00022670"/>
    </source>
</evidence>
<dbReference type="GO" id="GO:0009847">
    <property type="term" value="P:spore germination"/>
    <property type="evidence" value="ECO:0007669"/>
    <property type="project" value="UniProtKB-UniRule"/>
</dbReference>
<organism evidence="5 6">
    <name type="scientific">Caproiciproducens galactitolivorans</name>
    <dbReference type="NCBI Taxonomy" id="642589"/>
    <lineage>
        <taxon>Bacteria</taxon>
        <taxon>Bacillati</taxon>
        <taxon>Bacillota</taxon>
        <taxon>Clostridia</taxon>
        <taxon>Eubacteriales</taxon>
        <taxon>Acutalibacteraceae</taxon>
        <taxon>Caproiciproducens</taxon>
    </lineage>
</organism>
<evidence type="ECO:0000256" key="4">
    <source>
        <dbReference type="HAMAP-Rule" id="MF_00626"/>
    </source>
</evidence>
<dbReference type="SUPFAM" id="SSF53163">
    <property type="entry name" value="HybD-like"/>
    <property type="match status" value="1"/>
</dbReference>
<evidence type="ECO:0000256" key="2">
    <source>
        <dbReference type="ARBA" id="ARBA00022801"/>
    </source>
</evidence>
<dbReference type="AlphaFoldDB" id="A0A4Z0YAV6"/>
<gene>
    <name evidence="4 5" type="primary">gpr</name>
    <name evidence="5" type="ORF">CAGA_11340</name>
</gene>
<comment type="catalytic activity">
    <reaction evidence="4">
        <text>Endopeptidase action with P4 Glu or Asp, P1 preferably Glu &gt; Asp, P1' hydrophobic and P2' Ala.</text>
        <dbReference type="EC" id="3.4.24.78"/>
    </reaction>
</comment>
<dbReference type="InterPro" id="IPR023430">
    <property type="entry name" value="Pept_HybD-like_dom_sf"/>
</dbReference>